<evidence type="ECO:0000256" key="1">
    <source>
        <dbReference type="SAM" id="SignalP"/>
    </source>
</evidence>
<dbReference type="Proteomes" id="UP001648503">
    <property type="component" value="Unassembled WGS sequence"/>
</dbReference>
<dbReference type="EMBL" id="JAFCIX010000575">
    <property type="protein sequence ID" value="KAH6586145.1"/>
    <property type="molecule type" value="Genomic_DNA"/>
</dbReference>
<feature type="chain" id="PRO_5046463175" evidence="1">
    <location>
        <begin position="19"/>
        <end position="118"/>
    </location>
</feature>
<evidence type="ECO:0000313" key="3">
    <source>
        <dbReference type="Proteomes" id="UP001648503"/>
    </source>
</evidence>
<feature type="signal peptide" evidence="1">
    <location>
        <begin position="1"/>
        <end position="18"/>
    </location>
</feature>
<comment type="caution">
    <text evidence="2">The sequence shown here is derived from an EMBL/GenBank/DDBJ whole genome shotgun (WGS) entry which is preliminary data.</text>
</comment>
<keyword evidence="3" id="KW-1185">Reference proteome</keyword>
<sequence>MRIVHLALYSTVATVANAAALSQWANPLEQNSEHIAGISIFIPESKSYQPALTTQEDHSTLVSLTRRADDSLGETSNFGETTLTLFRRLVLTLSPALVLSLKNHPNPMKILKMECRAS</sequence>
<gene>
    <name evidence="2" type="ORF">BASA50_000611</name>
</gene>
<organism evidence="2 3">
    <name type="scientific">Batrachochytrium salamandrivorans</name>
    <dbReference type="NCBI Taxonomy" id="1357716"/>
    <lineage>
        <taxon>Eukaryota</taxon>
        <taxon>Fungi</taxon>
        <taxon>Fungi incertae sedis</taxon>
        <taxon>Chytridiomycota</taxon>
        <taxon>Chytridiomycota incertae sedis</taxon>
        <taxon>Chytridiomycetes</taxon>
        <taxon>Rhizophydiales</taxon>
        <taxon>Rhizophydiales incertae sedis</taxon>
        <taxon>Batrachochytrium</taxon>
    </lineage>
</organism>
<protein>
    <submittedName>
        <fullName evidence="2">Uncharacterized protein</fullName>
    </submittedName>
</protein>
<keyword evidence="1" id="KW-0732">Signal</keyword>
<evidence type="ECO:0000313" key="2">
    <source>
        <dbReference type="EMBL" id="KAH6586145.1"/>
    </source>
</evidence>
<accession>A0ABQ8ET34</accession>
<reference evidence="2 3" key="1">
    <citation type="submission" date="2021-02" db="EMBL/GenBank/DDBJ databases">
        <title>Variation within the Batrachochytrium salamandrivorans European outbreak.</title>
        <authorList>
            <person name="Kelly M."/>
            <person name="Pasmans F."/>
            <person name="Shea T.P."/>
            <person name="Munoz J.F."/>
            <person name="Carranza S."/>
            <person name="Cuomo C.A."/>
            <person name="Martel A."/>
        </authorList>
    </citation>
    <scope>NUCLEOTIDE SEQUENCE [LARGE SCALE GENOMIC DNA]</scope>
    <source>
        <strain evidence="2 3">AMFP18/2</strain>
    </source>
</reference>
<name>A0ABQ8ET34_9FUNG</name>
<proteinExistence type="predicted"/>